<protein>
    <submittedName>
        <fullName evidence="2">Uncharacterized protein</fullName>
    </submittedName>
</protein>
<feature type="region of interest" description="Disordered" evidence="1">
    <location>
        <begin position="100"/>
        <end position="120"/>
    </location>
</feature>
<dbReference type="EMBL" id="FOMQ01000015">
    <property type="protein sequence ID" value="SFE13213.1"/>
    <property type="molecule type" value="Genomic_DNA"/>
</dbReference>
<dbReference type="AlphaFoldDB" id="A0A1I1Y536"/>
<name>A0A1I1Y536_9BURK</name>
<evidence type="ECO:0000313" key="2">
    <source>
        <dbReference type="EMBL" id="SFE13213.1"/>
    </source>
</evidence>
<feature type="compositionally biased region" description="Pro residues" evidence="1">
    <location>
        <begin position="212"/>
        <end position="221"/>
    </location>
</feature>
<evidence type="ECO:0000313" key="3">
    <source>
        <dbReference type="Proteomes" id="UP000199517"/>
    </source>
</evidence>
<feature type="region of interest" description="Disordered" evidence="1">
    <location>
        <begin position="194"/>
        <end position="221"/>
    </location>
</feature>
<feature type="compositionally biased region" description="Basic and acidic residues" evidence="1">
    <location>
        <begin position="194"/>
        <end position="203"/>
    </location>
</feature>
<reference evidence="3" key="1">
    <citation type="submission" date="2016-10" db="EMBL/GenBank/DDBJ databases">
        <authorList>
            <person name="Varghese N."/>
            <person name="Submissions S."/>
        </authorList>
    </citation>
    <scope>NUCLEOTIDE SEQUENCE [LARGE SCALE GENOMIC DNA]</scope>
    <source>
        <strain evidence="3">DSM 7481</strain>
    </source>
</reference>
<accession>A0A1I1Y536</accession>
<keyword evidence="3" id="KW-1185">Reference proteome</keyword>
<organism evidence="2 3">
    <name type="scientific">Paracidovorax konjaci</name>
    <dbReference type="NCBI Taxonomy" id="32040"/>
    <lineage>
        <taxon>Bacteria</taxon>
        <taxon>Pseudomonadati</taxon>
        <taxon>Pseudomonadota</taxon>
        <taxon>Betaproteobacteria</taxon>
        <taxon>Burkholderiales</taxon>
        <taxon>Comamonadaceae</taxon>
        <taxon>Paracidovorax</taxon>
    </lineage>
</organism>
<sequence>MADVAVVRIVSATLERLRIAANKCRRTRTSVVFQPQIHDSAHSPNFSAARLPGHPHSLNHPQGFHPRALSSGQHQRLRTRVTARRRLKHCRIAPQCPRHPAPAPRVPGASRAGRRARAHRGGRRWRAACLALGSGSPGKQAACRWSGCCTRAMPGRWPCPRTPCMRCWCRPRCGRWDSACMRCVTGPCSRGRDWTAGRGERVPGRARRGKHGPPPPAARPA</sequence>
<gene>
    <name evidence="2" type="ORF">SAMN04489710_11562</name>
</gene>
<proteinExistence type="predicted"/>
<dbReference type="Proteomes" id="UP000199517">
    <property type="component" value="Unassembled WGS sequence"/>
</dbReference>
<evidence type="ECO:0000256" key="1">
    <source>
        <dbReference type="SAM" id="MobiDB-lite"/>
    </source>
</evidence>